<keyword evidence="10" id="KW-1185">Reference proteome</keyword>
<gene>
    <name evidence="9" type="ORF">CVLEPA_LOCUS4707</name>
</gene>
<evidence type="ECO:0000256" key="1">
    <source>
        <dbReference type="ARBA" id="ARBA00004613"/>
    </source>
</evidence>
<feature type="chain" id="PRO_5046145059" description="P-type domain-containing protein" evidence="7">
    <location>
        <begin position="21"/>
        <end position="847"/>
    </location>
</feature>
<reference evidence="9 10" key="1">
    <citation type="submission" date="2024-02" db="EMBL/GenBank/DDBJ databases">
        <authorList>
            <person name="Daric V."/>
            <person name="Darras S."/>
        </authorList>
    </citation>
    <scope>NUCLEOTIDE SEQUENCE [LARGE SCALE GENOMIC DNA]</scope>
</reference>
<keyword evidence="3 7" id="KW-0732">Signal</keyword>
<keyword evidence="5 6" id="KW-1015">Disulfide bond</keyword>
<evidence type="ECO:0000256" key="7">
    <source>
        <dbReference type="SAM" id="SignalP"/>
    </source>
</evidence>
<comment type="subcellular location">
    <subcellularLocation>
        <location evidence="1">Secreted</location>
    </subcellularLocation>
</comment>
<dbReference type="Proteomes" id="UP001642483">
    <property type="component" value="Unassembled WGS sequence"/>
</dbReference>
<keyword evidence="2" id="KW-0964">Secreted</keyword>
<dbReference type="PROSITE" id="PS51448">
    <property type="entry name" value="P_TREFOIL_2"/>
    <property type="match status" value="1"/>
</dbReference>
<dbReference type="InterPro" id="IPR052065">
    <property type="entry name" value="Compl_asym_regulator"/>
</dbReference>
<comment type="caution">
    <text evidence="9">The sequence shown here is derived from an EMBL/GenBank/DDBJ whole genome shotgun (WGS) entry which is preliminary data.</text>
</comment>
<dbReference type="InterPro" id="IPR000884">
    <property type="entry name" value="TSP1_rpt"/>
</dbReference>
<proteinExistence type="predicted"/>
<dbReference type="PANTHER" id="PTHR22906">
    <property type="entry name" value="PROPERDIN"/>
    <property type="match status" value="1"/>
</dbReference>
<dbReference type="Pfam" id="PF00090">
    <property type="entry name" value="TSP_1"/>
    <property type="match status" value="5"/>
</dbReference>
<evidence type="ECO:0000256" key="2">
    <source>
        <dbReference type="ARBA" id="ARBA00022525"/>
    </source>
</evidence>
<evidence type="ECO:0000313" key="9">
    <source>
        <dbReference type="EMBL" id="CAK8675086.1"/>
    </source>
</evidence>
<feature type="domain" description="P-type" evidence="8">
    <location>
        <begin position="237"/>
        <end position="282"/>
    </location>
</feature>
<dbReference type="SUPFAM" id="SSF82895">
    <property type="entry name" value="TSP-1 type 1 repeat"/>
    <property type="match status" value="5"/>
</dbReference>
<dbReference type="InterPro" id="IPR044913">
    <property type="entry name" value="P_trefoil_dom_sf"/>
</dbReference>
<feature type="disulfide bond" evidence="6">
    <location>
        <begin position="254"/>
        <end position="269"/>
    </location>
</feature>
<dbReference type="Gene3D" id="2.20.100.10">
    <property type="entry name" value="Thrombospondin type-1 (TSP1) repeat"/>
    <property type="match status" value="4"/>
</dbReference>
<evidence type="ECO:0000256" key="5">
    <source>
        <dbReference type="ARBA" id="ARBA00023157"/>
    </source>
</evidence>
<evidence type="ECO:0000259" key="8">
    <source>
        <dbReference type="PROSITE" id="PS51448"/>
    </source>
</evidence>
<name>A0ABP0F5V2_CLALP</name>
<dbReference type="PANTHER" id="PTHR22906:SF43">
    <property type="entry name" value="PROPERDIN"/>
    <property type="match status" value="1"/>
</dbReference>
<accession>A0ABP0F5V2</accession>
<dbReference type="SUPFAM" id="SSF57492">
    <property type="entry name" value="Trefoil"/>
    <property type="match status" value="1"/>
</dbReference>
<organism evidence="9 10">
    <name type="scientific">Clavelina lepadiformis</name>
    <name type="common">Light-bulb sea squirt</name>
    <name type="synonym">Ascidia lepadiformis</name>
    <dbReference type="NCBI Taxonomy" id="159417"/>
    <lineage>
        <taxon>Eukaryota</taxon>
        <taxon>Metazoa</taxon>
        <taxon>Chordata</taxon>
        <taxon>Tunicata</taxon>
        <taxon>Ascidiacea</taxon>
        <taxon>Aplousobranchia</taxon>
        <taxon>Clavelinidae</taxon>
        <taxon>Clavelina</taxon>
    </lineage>
</organism>
<sequence length="847" mass="92728">MVKIAAFIGLIAAFFTVADAQRPTCNSRAQRTPCGTSDREDECSTACCFDATLKRPYCFLTEEAARGRSRALNRMKEQAEGRLREVEKPDNFNSVTEQARALTGAEPEITGRVQARGLNFGGGNSLLGFALDFPACAVPTPFCHRTRCNVQNPAAEFDPIECYKDPSCCFDKDLFLYKAVFGPGYMGGAPVCYNGPTASRYRQIAASIQPWNPFFQEAVVNIFEDIFDTALNFQQQIICRVTSLLPQGFGVVKCGWEGITKLQCNLKGCCYNDDDDRCNYPTTLGGQLVNQPYNPIGNFGFGNLPSQEYYPELIAQTPDEAVCQPPFSPTFNPNIFRRLPCQCNSDISGYTSLLFRCQTSNCCQNILGLLPELSGFAALSGGVPPNLLTSNPLLTPVLFSQGFSNVDFTDFFCPYFYFPIPGFPDLDDFTDNCCTIHSCYHKKISVFQPPPVVPQARWGSYGPFGPCQGCGSSATQTRSRQCLHSDGRQSDTCQGSAVETQSCVGPPCAAWGGWRPYGSCSVACGSGGTQTRSRTCLSNGRPSGGCPGSSTSTRPCTGSSCSRWGPYGPWGNCNAQCGGAGTEIRSRSCIGGSGCQGPRQESRQCNGPPCYRVGAWRPWSPCTSECVRYRSRDCLDRNNQPTNPSNCLPNQLSQEGRCTGGTCLPTPSTPWVVWGDYTQYTPCTRTCGQGTRTRERPCYYRGRSNSPIHPQFCICAYGGELQESQTCNLGPCFATQPTQYFWGDFSAWTVCSQPCSPGQNQQRSRRCFRRNNAGQLIQVNSNLCPGSDVETRPCPACGLPSCPPNYYCCEWSACPDTCGGTRVRCRCLNPTCRNEQPNFDRYNCPAC</sequence>
<dbReference type="InterPro" id="IPR000519">
    <property type="entry name" value="P_trefoil_dom"/>
</dbReference>
<comment type="caution">
    <text evidence="6">Lacks conserved residue(s) required for the propagation of feature annotation.</text>
</comment>
<dbReference type="PROSITE" id="PS50092">
    <property type="entry name" value="TSP1"/>
    <property type="match status" value="6"/>
</dbReference>
<evidence type="ECO:0000313" key="10">
    <source>
        <dbReference type="Proteomes" id="UP001642483"/>
    </source>
</evidence>
<dbReference type="InterPro" id="IPR036383">
    <property type="entry name" value="TSP1_rpt_sf"/>
</dbReference>
<feature type="signal peptide" evidence="7">
    <location>
        <begin position="1"/>
        <end position="20"/>
    </location>
</feature>
<evidence type="ECO:0000256" key="6">
    <source>
        <dbReference type="PROSITE-ProRule" id="PRU00779"/>
    </source>
</evidence>
<dbReference type="SMART" id="SM00209">
    <property type="entry name" value="TSP1"/>
    <property type="match status" value="7"/>
</dbReference>
<keyword evidence="4" id="KW-0677">Repeat</keyword>
<protein>
    <recommendedName>
        <fullName evidence="8">P-type domain-containing protein</fullName>
    </recommendedName>
</protein>
<evidence type="ECO:0000256" key="3">
    <source>
        <dbReference type="ARBA" id="ARBA00022729"/>
    </source>
</evidence>
<dbReference type="EMBL" id="CAWYQH010000013">
    <property type="protein sequence ID" value="CAK8675086.1"/>
    <property type="molecule type" value="Genomic_DNA"/>
</dbReference>
<evidence type="ECO:0000256" key="4">
    <source>
        <dbReference type="ARBA" id="ARBA00022737"/>
    </source>
</evidence>